<dbReference type="EMBL" id="ABWK02000009">
    <property type="protein sequence ID" value="EEX69542.1"/>
    <property type="molecule type" value="Genomic_DNA"/>
</dbReference>
<reference evidence="1" key="1">
    <citation type="submission" date="2009-09" db="EMBL/GenBank/DDBJ databases">
        <authorList>
            <person name="Weinstock G."/>
            <person name="Sodergren E."/>
            <person name="Clifton S."/>
            <person name="Fulton L."/>
            <person name="Fulton B."/>
            <person name="Courtney L."/>
            <person name="Fronick C."/>
            <person name="Harrison M."/>
            <person name="Strong C."/>
            <person name="Farmer C."/>
            <person name="Delahaunty K."/>
            <person name="Markovic C."/>
            <person name="Hall O."/>
            <person name="Minx P."/>
            <person name="Tomlinson C."/>
            <person name="Mitreva M."/>
            <person name="Nelson J."/>
            <person name="Hou S."/>
            <person name="Wollam A."/>
            <person name="Pepin K.H."/>
            <person name="Johnson M."/>
            <person name="Bhonagiri V."/>
            <person name="Nash W.E."/>
            <person name="Warren W."/>
            <person name="Chinwalla A."/>
            <person name="Mardis E.R."/>
            <person name="Wilson R.K."/>
        </authorList>
    </citation>
    <scope>NUCLEOTIDE SEQUENCE [LARGE SCALE GENOMIC DNA]</scope>
    <source>
        <strain evidence="1">DSM 20544</strain>
    </source>
</reference>
<evidence type="ECO:0000313" key="1">
    <source>
        <dbReference type="EMBL" id="EEX69542.1"/>
    </source>
</evidence>
<name>C9KK92_9FIRM</name>
<sequence>MTSLLDLLEQLDFFVRNYCILYINFCRLKSVDIHFFCISIHIGWNR</sequence>
<dbReference type="STRING" id="500635.MITSMUL_03591"/>
<dbReference type="AlphaFoldDB" id="C9KK92"/>
<comment type="caution">
    <text evidence="1">The sequence shown here is derived from an EMBL/GenBank/DDBJ whole genome shotgun (WGS) entry which is preliminary data.</text>
</comment>
<gene>
    <name evidence="1" type="ORF">MITSMUL_03591</name>
</gene>
<protein>
    <submittedName>
        <fullName evidence="1">Uncharacterized protein</fullName>
    </submittedName>
</protein>
<keyword evidence="2" id="KW-1185">Reference proteome</keyword>
<accession>C9KK92</accession>
<dbReference type="HOGENOM" id="CLU_3185886_0_0_9"/>
<organism evidence="1 2">
    <name type="scientific">Mitsuokella multacida DSM 20544</name>
    <dbReference type="NCBI Taxonomy" id="500635"/>
    <lineage>
        <taxon>Bacteria</taxon>
        <taxon>Bacillati</taxon>
        <taxon>Bacillota</taxon>
        <taxon>Negativicutes</taxon>
        <taxon>Selenomonadales</taxon>
        <taxon>Selenomonadaceae</taxon>
        <taxon>Mitsuokella</taxon>
    </lineage>
</organism>
<dbReference type="Proteomes" id="UP000003671">
    <property type="component" value="Unassembled WGS sequence"/>
</dbReference>
<evidence type="ECO:0000313" key="2">
    <source>
        <dbReference type="Proteomes" id="UP000003671"/>
    </source>
</evidence>
<proteinExistence type="predicted"/>